<evidence type="ECO:0000313" key="3">
    <source>
        <dbReference type="Proteomes" id="UP000235584"/>
    </source>
</evidence>
<dbReference type="InterPro" id="IPR005031">
    <property type="entry name" value="COQ10_START"/>
</dbReference>
<sequence length="141" mass="15810">MASASRTEVVDVDINKLYDVIVDYAKYPDFVDGVSSTKVLSQNETSAKVEYSVNLIKSFKYTLATTQSRPTKVSWVLESGDLFKKNDGNWTLKDLGNGKTEVTYTLEVDFKMFAPNAILSALTEKNLPVMMQSFFKRAKSV</sequence>
<dbReference type="Gene3D" id="3.30.530.20">
    <property type="match status" value="1"/>
</dbReference>
<dbReference type="InterPro" id="IPR023393">
    <property type="entry name" value="START-like_dom_sf"/>
</dbReference>
<organism evidence="2 3">
    <name type="scientific">Bacteriovorax stolpii</name>
    <name type="common">Bdellovibrio stolpii</name>
    <dbReference type="NCBI Taxonomy" id="960"/>
    <lineage>
        <taxon>Bacteria</taxon>
        <taxon>Pseudomonadati</taxon>
        <taxon>Bdellovibrionota</taxon>
        <taxon>Bacteriovoracia</taxon>
        <taxon>Bacteriovoracales</taxon>
        <taxon>Bacteriovoracaceae</taxon>
        <taxon>Bacteriovorax</taxon>
    </lineage>
</organism>
<dbReference type="Pfam" id="PF03364">
    <property type="entry name" value="Polyketide_cyc"/>
    <property type="match status" value="1"/>
</dbReference>
<name>A0A2K9NSG9_BACTC</name>
<gene>
    <name evidence="2" type="ORF">C0V70_10170</name>
</gene>
<dbReference type="RefSeq" id="WP_102243754.1">
    <property type="nucleotide sequence ID" value="NZ_CP025704.1"/>
</dbReference>
<dbReference type="EMBL" id="CP025704">
    <property type="protein sequence ID" value="AUN98463.1"/>
    <property type="molecule type" value="Genomic_DNA"/>
</dbReference>
<dbReference type="Proteomes" id="UP000235584">
    <property type="component" value="Chromosome"/>
</dbReference>
<proteinExistence type="inferred from homology"/>
<dbReference type="PANTHER" id="PTHR39683:SF4">
    <property type="entry name" value="COENZYME Q-BINDING PROTEIN COQ10 START DOMAIN-CONTAINING PROTEIN"/>
    <property type="match status" value="1"/>
</dbReference>
<comment type="similarity">
    <text evidence="1">Belongs to the ribosome association toxin RatA family.</text>
</comment>
<protein>
    <submittedName>
        <fullName evidence="2">Cyclase</fullName>
    </submittedName>
</protein>
<evidence type="ECO:0000256" key="1">
    <source>
        <dbReference type="ARBA" id="ARBA00008918"/>
    </source>
</evidence>
<accession>A0A2K9NSG9</accession>
<dbReference type="OrthoDB" id="5298663at2"/>
<dbReference type="SUPFAM" id="SSF55961">
    <property type="entry name" value="Bet v1-like"/>
    <property type="match status" value="1"/>
</dbReference>
<reference evidence="2 3" key="1">
    <citation type="submission" date="2018-01" db="EMBL/GenBank/DDBJ databases">
        <title>Complete genome sequence of Bacteriovorax stolpii DSM12778.</title>
        <authorList>
            <person name="Tang B."/>
            <person name="Chang J."/>
        </authorList>
    </citation>
    <scope>NUCLEOTIDE SEQUENCE [LARGE SCALE GENOMIC DNA]</scope>
    <source>
        <strain evidence="2 3">DSM 12778</strain>
    </source>
</reference>
<dbReference type="PANTHER" id="PTHR39683">
    <property type="entry name" value="CONSERVED PROTEIN TB16.3"/>
    <property type="match status" value="1"/>
</dbReference>
<evidence type="ECO:0000313" key="2">
    <source>
        <dbReference type="EMBL" id="AUN98463.1"/>
    </source>
</evidence>
<keyword evidence="3" id="KW-1185">Reference proteome</keyword>
<dbReference type="KEGG" id="bsto:C0V70_10170"/>
<dbReference type="AlphaFoldDB" id="A0A2K9NSG9"/>